<evidence type="ECO:0000313" key="1">
    <source>
        <dbReference type="EMBL" id="MBB5341901.1"/>
    </source>
</evidence>
<dbReference type="Proteomes" id="UP000569005">
    <property type="component" value="Unassembled WGS sequence"/>
</dbReference>
<evidence type="ECO:0000313" key="2">
    <source>
        <dbReference type="Proteomes" id="UP000569005"/>
    </source>
</evidence>
<name>A0ACC5P5H9_9BACT</name>
<comment type="caution">
    <text evidence="1">The sequence shown here is derived from an EMBL/GenBank/DDBJ whole genome shotgun (WGS) entry which is preliminary data.</text>
</comment>
<accession>A0ACC5P5H9</accession>
<dbReference type="EMBL" id="JACHEA010000002">
    <property type="protein sequence ID" value="MBB5341901.1"/>
    <property type="molecule type" value="Genomic_DNA"/>
</dbReference>
<sequence length="496" mass="53612">MSTPEQYDAIIIGSGEGGKYLAWHLASQGKKVANIEDKRLGGACPNIACLPSKNVIHSAKVASFFQRGAEFGIVHGKWHVDMEAVSARRQRMIDGLRDMHLNNYAKSKAEIVMGFGRFLAEKTVEVALNAGGTRTLRSDYIFLDTGSRATIDPIAGLAESAPMTHIEALELTILPEHLLVLGGGFIGLELAQAMRRFGSNVTIVERNPTLVHREDPDVTEALHQLFADEGIDIVTNASVTRVEGTSGKSVIVHLGDGARLEGTHLLVATGRTPNTQNMGLDLVGIKTTPSGHFQVNDRLETTAPGVWAMGDSAGSPHFTHISFDDFRIIRDNLAGANRTTKNRHVPSVTFTDPELSHVGLTENEAKKQGTAYRLGKIPMAAALRTRTLDETRGFMKVLIAPDDRILGFTALGPGVGELLPVIQLAMSADLPYTAVHNLILTHPTLSEGFINLFNTAQRNPHSNQTQANHSIPTNGRATSDPLSQQGTHATKWPPHA</sequence>
<gene>
    <name evidence="1" type="ORF">HDF13_004282</name>
</gene>
<keyword evidence="1" id="KW-0670">Pyruvate</keyword>
<reference evidence="1" key="1">
    <citation type="submission" date="2020-08" db="EMBL/GenBank/DDBJ databases">
        <title>Genomic Encyclopedia of Type Strains, Phase IV (KMG-V): Genome sequencing to study the core and pangenomes of soil and plant-associated prokaryotes.</title>
        <authorList>
            <person name="Whitman W."/>
        </authorList>
    </citation>
    <scope>NUCLEOTIDE SEQUENCE</scope>
    <source>
        <strain evidence="1">M8UP15</strain>
    </source>
</reference>
<proteinExistence type="predicted"/>
<organism evidence="1 2">
    <name type="scientific">Tunturiibacter gelidiferens</name>
    <dbReference type="NCBI Taxonomy" id="3069689"/>
    <lineage>
        <taxon>Bacteria</taxon>
        <taxon>Pseudomonadati</taxon>
        <taxon>Acidobacteriota</taxon>
        <taxon>Terriglobia</taxon>
        <taxon>Terriglobales</taxon>
        <taxon>Acidobacteriaceae</taxon>
        <taxon>Tunturiibacter</taxon>
    </lineage>
</organism>
<protein>
    <submittedName>
        <fullName evidence="1">Pyruvate/2-oxoglutarate dehydrogenase complex dihydrolipoamide dehydrogenase (E3) component</fullName>
    </submittedName>
</protein>
<keyword evidence="2" id="KW-1185">Reference proteome</keyword>